<proteinExistence type="predicted"/>
<dbReference type="EMBL" id="JABBWK010000235">
    <property type="protein sequence ID" value="KAG1886901.1"/>
    <property type="molecule type" value="Genomic_DNA"/>
</dbReference>
<feature type="non-terminal residue" evidence="2">
    <location>
        <position position="1"/>
    </location>
</feature>
<evidence type="ECO:0000313" key="3">
    <source>
        <dbReference type="Proteomes" id="UP001195769"/>
    </source>
</evidence>
<dbReference type="GeneID" id="64667894"/>
<accession>A0AAD4DP03</accession>
<organism evidence="2 3">
    <name type="scientific">Suillus fuscotomentosus</name>
    <dbReference type="NCBI Taxonomy" id="1912939"/>
    <lineage>
        <taxon>Eukaryota</taxon>
        <taxon>Fungi</taxon>
        <taxon>Dikarya</taxon>
        <taxon>Basidiomycota</taxon>
        <taxon>Agaricomycotina</taxon>
        <taxon>Agaricomycetes</taxon>
        <taxon>Agaricomycetidae</taxon>
        <taxon>Boletales</taxon>
        <taxon>Suillineae</taxon>
        <taxon>Suillaceae</taxon>
        <taxon>Suillus</taxon>
    </lineage>
</organism>
<comment type="caution">
    <text evidence="2">The sequence shown here is derived from an EMBL/GenBank/DDBJ whole genome shotgun (WGS) entry which is preliminary data.</text>
</comment>
<dbReference type="RefSeq" id="XP_041216742.1">
    <property type="nucleotide sequence ID" value="XM_041373596.1"/>
</dbReference>
<keyword evidence="3" id="KW-1185">Reference proteome</keyword>
<protein>
    <submittedName>
        <fullName evidence="2">Uncharacterized protein</fullName>
    </submittedName>
</protein>
<dbReference type="AlphaFoldDB" id="A0AAD4DP03"/>
<reference evidence="2" key="1">
    <citation type="journal article" date="2020" name="New Phytol.">
        <title>Comparative genomics reveals dynamic genome evolution in host specialist ectomycorrhizal fungi.</title>
        <authorList>
            <person name="Lofgren L.A."/>
            <person name="Nguyen N.H."/>
            <person name="Vilgalys R."/>
            <person name="Ruytinx J."/>
            <person name="Liao H.L."/>
            <person name="Branco S."/>
            <person name="Kuo A."/>
            <person name="LaButti K."/>
            <person name="Lipzen A."/>
            <person name="Andreopoulos W."/>
            <person name="Pangilinan J."/>
            <person name="Riley R."/>
            <person name="Hundley H."/>
            <person name="Na H."/>
            <person name="Barry K."/>
            <person name="Grigoriev I.V."/>
            <person name="Stajich J.E."/>
            <person name="Kennedy P.G."/>
        </authorList>
    </citation>
    <scope>NUCLEOTIDE SEQUENCE</scope>
    <source>
        <strain evidence="2">FC203</strain>
    </source>
</reference>
<evidence type="ECO:0000256" key="1">
    <source>
        <dbReference type="SAM" id="MobiDB-lite"/>
    </source>
</evidence>
<dbReference type="Proteomes" id="UP001195769">
    <property type="component" value="Unassembled WGS sequence"/>
</dbReference>
<feature type="region of interest" description="Disordered" evidence="1">
    <location>
        <begin position="99"/>
        <end position="118"/>
    </location>
</feature>
<gene>
    <name evidence="2" type="ORF">F5891DRAFT_909359</name>
</gene>
<evidence type="ECO:0000313" key="2">
    <source>
        <dbReference type="EMBL" id="KAG1886901.1"/>
    </source>
</evidence>
<sequence>GCILCNYPDKTLMPGERHTTLTKSKGIHDLTLREQSVLVDALKNDLLTLQHITDHDARRRLLFSRDPVIYGEAPSAESPHSHGRRQFLDCRIDRRGLPRLTLDETSPVPPHLHHRPHP</sequence>
<name>A0AAD4DP03_9AGAM</name>
<feature type="non-terminal residue" evidence="2">
    <location>
        <position position="118"/>
    </location>
</feature>